<dbReference type="STRING" id="1796497.GCE9029_01294"/>
<keyword evidence="2" id="KW-1185">Reference proteome</keyword>
<dbReference type="Pfam" id="PF11163">
    <property type="entry name" value="DUF2947"/>
    <property type="match status" value="1"/>
</dbReference>
<evidence type="ECO:0000313" key="1">
    <source>
        <dbReference type="EMBL" id="CZF79166.1"/>
    </source>
</evidence>
<name>A0A128EYT5_9GAMM</name>
<dbReference type="AlphaFoldDB" id="A0A128EYT5"/>
<reference evidence="2" key="1">
    <citation type="submission" date="2016-02" db="EMBL/GenBank/DDBJ databases">
        <authorList>
            <person name="Rodrigo-Torres Lidia"/>
            <person name="Arahal R.David."/>
        </authorList>
    </citation>
    <scope>NUCLEOTIDE SEQUENCE [LARGE SCALE GENOMIC DNA]</scope>
    <source>
        <strain evidence="2">CECT 9029</strain>
    </source>
</reference>
<dbReference type="Proteomes" id="UP000071641">
    <property type="component" value="Unassembled WGS sequence"/>
</dbReference>
<dbReference type="EMBL" id="FIZX01000001">
    <property type="protein sequence ID" value="CZF79166.1"/>
    <property type="molecule type" value="Genomic_DNA"/>
</dbReference>
<accession>A0A128EYT5</accession>
<evidence type="ECO:0008006" key="3">
    <source>
        <dbReference type="Google" id="ProtNLM"/>
    </source>
</evidence>
<protein>
    <recommendedName>
        <fullName evidence="3">DUF2947 domain-containing protein</fullName>
    </recommendedName>
</protein>
<organism evidence="1 2">
    <name type="scientific">Grimontia celer</name>
    <dbReference type="NCBI Taxonomy" id="1796497"/>
    <lineage>
        <taxon>Bacteria</taxon>
        <taxon>Pseudomonadati</taxon>
        <taxon>Pseudomonadota</taxon>
        <taxon>Gammaproteobacteria</taxon>
        <taxon>Vibrionales</taxon>
        <taxon>Vibrionaceae</taxon>
        <taxon>Grimontia</taxon>
    </lineage>
</organism>
<sequence length="162" mass="19725">MNSERTMNYIPFEEYKRKWIFTHQSMPVAEEDREHIKPMTEDRGGQLWRDFISQQSPTPDHFGKGDWAIMRDVWEQESDWQHPWEEEGDLPEDVLAYFPWEDNAVVYFCYDKSNIVETRWGMFKKYWKNFLFYDDKPLLIGRKRKEVAMFEQNGTVKLGKRP</sequence>
<evidence type="ECO:0000313" key="2">
    <source>
        <dbReference type="Proteomes" id="UP000071641"/>
    </source>
</evidence>
<dbReference type="InterPro" id="IPR021334">
    <property type="entry name" value="DUF2947"/>
</dbReference>
<proteinExistence type="predicted"/>
<gene>
    <name evidence="1" type="ORF">GCE9029_01294</name>
</gene>